<feature type="domain" description="Fungal-type protein kinase" evidence="2">
    <location>
        <begin position="511"/>
        <end position="737"/>
    </location>
</feature>
<feature type="compositionally biased region" description="Basic and acidic residues" evidence="1">
    <location>
        <begin position="385"/>
        <end position="398"/>
    </location>
</feature>
<feature type="region of interest" description="Disordered" evidence="1">
    <location>
        <begin position="1"/>
        <end position="27"/>
    </location>
</feature>
<gene>
    <name evidence="3" type="ORF">DFH07DRAFT_1032410</name>
</gene>
<dbReference type="Pfam" id="PF17667">
    <property type="entry name" value="Pkinase_fungal"/>
    <property type="match status" value="1"/>
</dbReference>
<feature type="compositionally biased region" description="Low complexity" evidence="1">
    <location>
        <begin position="12"/>
        <end position="27"/>
    </location>
</feature>
<proteinExistence type="predicted"/>
<dbReference type="AlphaFoldDB" id="A0AAD7IYV9"/>
<sequence length="860" mass="94915">MASVPVTPVKNPSSDTTHSTPHSRTTAHATTLNTASVASLQSELKKDIADEFGGHIWQFSPKRISQMLSPKHLKSAYTKALITSGQKGPLHPRLDDHICLVDDAVVASALDGTEVPSSTSKPVDRESQSYHTLCAFLNDCGQAINSAYDRLAHAHPSVGEFVLKPREKRWYPQLHFHPNDEATADSIDSAAPLKPDIVGLHEKDFNPEALPCCWGFSAAKNPQVRIPVEVKKAWPELIWQAGTYACALRSATPERALRLVFGYNQVTCDFRVLIFHNGGLAASLPCDLRSASGRKDVVRMLWPVFLWQDAEDAGFPSLGYIACRVSLLSHSLSCRGRGTLVIKAQLGLLTDTRIQGASFIGLQPQTCLDGGPRRTRASTQSKTQASRDRKVDERDAKKTTTLGQKQSGSGGKKPASSEQVKSRKPSSPQPSSPGSQQSPAPPIPAVIPQIRSVKYHEEAVAACVPTEFRTLGAAFAPEGDLETLQTPASRFHTSGDPSNPSLALPYGSLWFIWFQGCFNSGRPVSSALFEPTENEKDTLHWAFSEDNKVSPNPDRRPMIVCFMEEEGMSLERCASAGDLCESILHALLGWLAAYERGWLQRDPSIGNILRLCQDRVQSWGADTRLKEESEDLTKQLQSIHLESPVSVTVGTWDPKRASELGNALVASGRPRVCKAILTDFDLSADLQDYFAADHSARPLSGTVEFMSVRLREAFSASEPYLQSPLDDLWAFFYTTVWATLFHARRPSTEVLPMSSQEITWRLHLRSRSADEREGTIKRIVQVKDFQKQFPPMLRAMAPVFKDWLSALDQMEDAWTIRQHKASTTGGVGLPDFNHLAYSGVQDFIRIFTNHRERLAGAGDV</sequence>
<protein>
    <recommendedName>
        <fullName evidence="2">Fungal-type protein kinase domain-containing protein</fullName>
    </recommendedName>
</protein>
<dbReference type="InterPro" id="IPR040976">
    <property type="entry name" value="Pkinase_fungal"/>
</dbReference>
<evidence type="ECO:0000313" key="3">
    <source>
        <dbReference type="EMBL" id="KAJ7751526.1"/>
    </source>
</evidence>
<comment type="caution">
    <text evidence="3">The sequence shown here is derived from an EMBL/GenBank/DDBJ whole genome shotgun (WGS) entry which is preliminary data.</text>
</comment>
<name>A0AAD7IYV9_9AGAR</name>
<dbReference type="Proteomes" id="UP001215280">
    <property type="component" value="Unassembled WGS sequence"/>
</dbReference>
<keyword evidence="4" id="KW-1185">Reference proteome</keyword>
<evidence type="ECO:0000259" key="2">
    <source>
        <dbReference type="Pfam" id="PF17667"/>
    </source>
</evidence>
<evidence type="ECO:0000313" key="4">
    <source>
        <dbReference type="Proteomes" id="UP001215280"/>
    </source>
</evidence>
<dbReference type="EMBL" id="JARJLG010000078">
    <property type="protein sequence ID" value="KAJ7751526.1"/>
    <property type="molecule type" value="Genomic_DNA"/>
</dbReference>
<reference evidence="3" key="1">
    <citation type="submission" date="2023-03" db="EMBL/GenBank/DDBJ databases">
        <title>Massive genome expansion in bonnet fungi (Mycena s.s.) driven by repeated elements and novel gene families across ecological guilds.</title>
        <authorList>
            <consortium name="Lawrence Berkeley National Laboratory"/>
            <person name="Harder C.B."/>
            <person name="Miyauchi S."/>
            <person name="Viragh M."/>
            <person name="Kuo A."/>
            <person name="Thoen E."/>
            <person name="Andreopoulos B."/>
            <person name="Lu D."/>
            <person name="Skrede I."/>
            <person name="Drula E."/>
            <person name="Henrissat B."/>
            <person name="Morin E."/>
            <person name="Kohler A."/>
            <person name="Barry K."/>
            <person name="LaButti K."/>
            <person name="Morin E."/>
            <person name="Salamov A."/>
            <person name="Lipzen A."/>
            <person name="Mereny Z."/>
            <person name="Hegedus B."/>
            <person name="Baldrian P."/>
            <person name="Stursova M."/>
            <person name="Weitz H."/>
            <person name="Taylor A."/>
            <person name="Grigoriev I.V."/>
            <person name="Nagy L.G."/>
            <person name="Martin F."/>
            <person name="Kauserud H."/>
        </authorList>
    </citation>
    <scope>NUCLEOTIDE SEQUENCE</scope>
    <source>
        <strain evidence="3">CBHHK188m</strain>
    </source>
</reference>
<feature type="region of interest" description="Disordered" evidence="1">
    <location>
        <begin position="368"/>
        <end position="444"/>
    </location>
</feature>
<accession>A0AAD7IYV9</accession>
<evidence type="ECO:0000256" key="1">
    <source>
        <dbReference type="SAM" id="MobiDB-lite"/>
    </source>
</evidence>
<organism evidence="3 4">
    <name type="scientific">Mycena maculata</name>
    <dbReference type="NCBI Taxonomy" id="230809"/>
    <lineage>
        <taxon>Eukaryota</taxon>
        <taxon>Fungi</taxon>
        <taxon>Dikarya</taxon>
        <taxon>Basidiomycota</taxon>
        <taxon>Agaricomycotina</taxon>
        <taxon>Agaricomycetes</taxon>
        <taxon>Agaricomycetidae</taxon>
        <taxon>Agaricales</taxon>
        <taxon>Marasmiineae</taxon>
        <taxon>Mycenaceae</taxon>
        <taxon>Mycena</taxon>
    </lineage>
</organism>